<keyword evidence="4" id="KW-1185">Reference proteome</keyword>
<dbReference type="InterPro" id="IPR021455">
    <property type="entry name" value="DUF3106"/>
</dbReference>
<dbReference type="EMBL" id="JASZYV010000003">
    <property type="protein sequence ID" value="MDM0045590.1"/>
    <property type="molecule type" value="Genomic_DNA"/>
</dbReference>
<organism evidence="3 4">
    <name type="scientific">Variovorax dokdonensis</name>
    <dbReference type="NCBI Taxonomy" id="344883"/>
    <lineage>
        <taxon>Bacteria</taxon>
        <taxon>Pseudomonadati</taxon>
        <taxon>Pseudomonadota</taxon>
        <taxon>Betaproteobacteria</taxon>
        <taxon>Burkholderiales</taxon>
        <taxon>Comamonadaceae</taxon>
        <taxon>Variovorax</taxon>
    </lineage>
</organism>
<evidence type="ECO:0000256" key="2">
    <source>
        <dbReference type="SAM" id="SignalP"/>
    </source>
</evidence>
<name>A0ABT7NCL4_9BURK</name>
<keyword evidence="2" id="KW-0732">Signal</keyword>
<evidence type="ECO:0000256" key="1">
    <source>
        <dbReference type="SAM" id="MobiDB-lite"/>
    </source>
</evidence>
<evidence type="ECO:0000313" key="3">
    <source>
        <dbReference type="EMBL" id="MDM0045590.1"/>
    </source>
</evidence>
<proteinExistence type="predicted"/>
<dbReference type="Pfam" id="PF11304">
    <property type="entry name" value="DUF3106"/>
    <property type="match status" value="1"/>
</dbReference>
<comment type="caution">
    <text evidence="3">The sequence shown here is derived from an EMBL/GenBank/DDBJ whole genome shotgun (WGS) entry which is preliminary data.</text>
</comment>
<accession>A0ABT7NCL4</accession>
<feature type="signal peptide" evidence="2">
    <location>
        <begin position="1"/>
        <end position="33"/>
    </location>
</feature>
<dbReference type="RefSeq" id="WP_286660714.1">
    <property type="nucleotide sequence ID" value="NZ_JASZYV010000003.1"/>
</dbReference>
<protein>
    <submittedName>
        <fullName evidence="3">DUF3106 domain-containing protein</fullName>
    </submittedName>
</protein>
<evidence type="ECO:0000313" key="4">
    <source>
        <dbReference type="Proteomes" id="UP001174908"/>
    </source>
</evidence>
<dbReference type="Proteomes" id="UP001174908">
    <property type="component" value="Unassembled WGS sequence"/>
</dbReference>
<gene>
    <name evidence="3" type="ORF">QTH91_13940</name>
</gene>
<feature type="region of interest" description="Disordered" evidence="1">
    <location>
        <begin position="30"/>
        <end position="64"/>
    </location>
</feature>
<feature type="region of interest" description="Disordered" evidence="1">
    <location>
        <begin position="155"/>
        <end position="219"/>
    </location>
</feature>
<sequence length="219" mass="23999">MARAKYRDGGRARRVKALLLAASLLAAAAGSQAQVEPASEHVGKKPAATTPGKASAGPSWKDLTPEQKQALAPLSGHWNRLHPAQKRKWLALSRNFDDMTEHEKATLRGRMTDWASLSPQERTRARLNYAEIERLAPADERKAKWEAYQALSPEERRKLADQATTRLPGAAVPAKPVPQRMLAPVPQADGNSQRPPKIQVTPDRAKAVPAQSEAVVHQK</sequence>
<feature type="chain" id="PRO_5046744247" evidence="2">
    <location>
        <begin position="34"/>
        <end position="219"/>
    </location>
</feature>
<reference evidence="3" key="1">
    <citation type="submission" date="2023-06" db="EMBL/GenBank/DDBJ databases">
        <authorList>
            <person name="Jiang Y."/>
            <person name="Liu Q."/>
        </authorList>
    </citation>
    <scope>NUCLEOTIDE SEQUENCE</scope>
    <source>
        <strain evidence="3">CGMCC 1.12089</strain>
    </source>
</reference>